<keyword evidence="5 7" id="KW-1133">Transmembrane helix</keyword>
<protein>
    <submittedName>
        <fullName evidence="9">MFS transporter</fullName>
    </submittedName>
</protein>
<feature type="transmembrane region" description="Helical" evidence="7">
    <location>
        <begin position="220"/>
        <end position="243"/>
    </location>
</feature>
<dbReference type="InterPro" id="IPR050171">
    <property type="entry name" value="MFS_Transporters"/>
</dbReference>
<keyword evidence="6 7" id="KW-0472">Membrane</keyword>
<feature type="transmembrane region" description="Helical" evidence="7">
    <location>
        <begin position="12"/>
        <end position="37"/>
    </location>
</feature>
<feature type="transmembrane region" description="Helical" evidence="7">
    <location>
        <begin position="377"/>
        <end position="399"/>
    </location>
</feature>
<dbReference type="RefSeq" id="WP_151058482.1">
    <property type="nucleotide sequence ID" value="NZ_CP044222.1"/>
</dbReference>
<keyword evidence="10" id="KW-1185">Reference proteome</keyword>
<keyword evidence="3" id="KW-1003">Cell membrane</keyword>
<dbReference type="Gene3D" id="1.20.1250.20">
    <property type="entry name" value="MFS general substrate transporter like domains"/>
    <property type="match status" value="1"/>
</dbReference>
<dbReference type="GO" id="GO:0005886">
    <property type="term" value="C:plasma membrane"/>
    <property type="evidence" value="ECO:0007669"/>
    <property type="project" value="UniProtKB-SubCell"/>
</dbReference>
<accession>A0A5J6LI32</accession>
<feature type="transmembrane region" description="Helical" evidence="7">
    <location>
        <begin position="136"/>
        <end position="161"/>
    </location>
</feature>
<gene>
    <name evidence="9" type="ORF">F5I99_18105</name>
</gene>
<evidence type="ECO:0000256" key="3">
    <source>
        <dbReference type="ARBA" id="ARBA00022475"/>
    </source>
</evidence>
<dbReference type="SUPFAM" id="SSF103473">
    <property type="entry name" value="MFS general substrate transporter"/>
    <property type="match status" value="1"/>
</dbReference>
<keyword evidence="2" id="KW-0813">Transport</keyword>
<comment type="subcellular location">
    <subcellularLocation>
        <location evidence="1">Cell membrane</location>
        <topology evidence="1">Multi-pass membrane protein</topology>
    </subcellularLocation>
</comment>
<dbReference type="InterPro" id="IPR036259">
    <property type="entry name" value="MFS_trans_sf"/>
</dbReference>
<evidence type="ECO:0000256" key="5">
    <source>
        <dbReference type="ARBA" id="ARBA00022989"/>
    </source>
</evidence>
<dbReference type="KEGG" id="nik:F5I99_18105"/>
<dbReference type="Proteomes" id="UP000325606">
    <property type="component" value="Chromosome"/>
</dbReference>
<evidence type="ECO:0000256" key="6">
    <source>
        <dbReference type="ARBA" id="ARBA00023136"/>
    </source>
</evidence>
<evidence type="ECO:0000256" key="2">
    <source>
        <dbReference type="ARBA" id="ARBA00022448"/>
    </source>
</evidence>
<evidence type="ECO:0000313" key="10">
    <source>
        <dbReference type="Proteomes" id="UP000325606"/>
    </source>
</evidence>
<organism evidence="9 10">
    <name type="scientific">Nitrincola iocasae</name>
    <dbReference type="NCBI Taxonomy" id="2614693"/>
    <lineage>
        <taxon>Bacteria</taxon>
        <taxon>Pseudomonadati</taxon>
        <taxon>Pseudomonadota</taxon>
        <taxon>Gammaproteobacteria</taxon>
        <taxon>Oceanospirillales</taxon>
        <taxon>Oceanospirillaceae</taxon>
        <taxon>Nitrincola</taxon>
    </lineage>
</organism>
<dbReference type="InterPro" id="IPR011701">
    <property type="entry name" value="MFS"/>
</dbReference>
<dbReference type="PROSITE" id="PS50850">
    <property type="entry name" value="MFS"/>
    <property type="match status" value="1"/>
</dbReference>
<feature type="transmembrane region" description="Helical" evidence="7">
    <location>
        <begin position="77"/>
        <end position="96"/>
    </location>
</feature>
<dbReference type="Pfam" id="PF07690">
    <property type="entry name" value="MFS_1"/>
    <property type="match status" value="1"/>
</dbReference>
<feature type="transmembrane region" description="Helical" evidence="7">
    <location>
        <begin position="43"/>
        <end position="65"/>
    </location>
</feature>
<name>A0A5J6LI32_9GAMM</name>
<dbReference type="PANTHER" id="PTHR23517:SF3">
    <property type="entry name" value="INTEGRAL MEMBRANE TRANSPORT PROTEIN"/>
    <property type="match status" value="1"/>
</dbReference>
<feature type="transmembrane region" description="Helical" evidence="7">
    <location>
        <begin position="351"/>
        <end position="371"/>
    </location>
</feature>
<sequence length="412" mass="43765">MPIASTLTESRIRLVCIARVLLFASFMTVAATLPLLIQDWSLSATAAGALVTAFTLGYALSLFLFSWASDYLGAKRVVATSALAAGISSLLFAFLARDWNSAFWLYGLIGLCQGGIYTPLIVLISDEIDPDKRGHAMGMLIASTSVGYASSLALCGLGIALGSWQTAFILTGMLPIFGALLLIWTLAPLTNRIHPSQANLGITDELLRNRRSRLLNTGYIAHNWELLGMWAWIPGFLAAGFALKGLDSAQASMSGAYLSGIMHLFGAVAALSMGRLSDRLGRHKLLFLLAASSTLLSFSIGWLIHLPLILLMLLVLAYAFTCLGDSPILTSALSEAVRPGYLGRVLAWRSLLGFIAGALAPLAFGGVLDLFQQSEPAIAWGMAFAMLGLGGIIASYCAVRLQSNLCDLTPAG</sequence>
<dbReference type="AlphaFoldDB" id="A0A5J6LI32"/>
<reference evidence="9 10" key="1">
    <citation type="submission" date="2019-09" db="EMBL/GenBank/DDBJ databases">
        <title>Nitrincola iocasae sp. nov., a bacterium isolated from the sediment collected at a cold seep field in South China Sea.</title>
        <authorList>
            <person name="Zhang H."/>
            <person name="Wang H."/>
            <person name="Li C."/>
        </authorList>
    </citation>
    <scope>NUCLEOTIDE SEQUENCE [LARGE SCALE GENOMIC DNA]</scope>
    <source>
        <strain evidence="9 10">KXZD1103</strain>
    </source>
</reference>
<evidence type="ECO:0000259" key="8">
    <source>
        <dbReference type="PROSITE" id="PS50850"/>
    </source>
</evidence>
<dbReference type="EMBL" id="CP044222">
    <property type="protein sequence ID" value="QEW08249.1"/>
    <property type="molecule type" value="Genomic_DNA"/>
</dbReference>
<feature type="transmembrane region" description="Helical" evidence="7">
    <location>
        <begin position="255"/>
        <end position="273"/>
    </location>
</feature>
<feature type="domain" description="Major facilitator superfamily (MFS) profile" evidence="8">
    <location>
        <begin position="11"/>
        <end position="406"/>
    </location>
</feature>
<feature type="transmembrane region" description="Helical" evidence="7">
    <location>
        <begin position="102"/>
        <end position="124"/>
    </location>
</feature>
<feature type="transmembrane region" description="Helical" evidence="7">
    <location>
        <begin position="167"/>
        <end position="187"/>
    </location>
</feature>
<proteinExistence type="predicted"/>
<evidence type="ECO:0000256" key="4">
    <source>
        <dbReference type="ARBA" id="ARBA00022692"/>
    </source>
</evidence>
<feature type="transmembrane region" description="Helical" evidence="7">
    <location>
        <begin position="310"/>
        <end position="330"/>
    </location>
</feature>
<evidence type="ECO:0000313" key="9">
    <source>
        <dbReference type="EMBL" id="QEW08249.1"/>
    </source>
</evidence>
<dbReference type="PANTHER" id="PTHR23517">
    <property type="entry name" value="RESISTANCE PROTEIN MDTM, PUTATIVE-RELATED-RELATED"/>
    <property type="match status" value="1"/>
</dbReference>
<evidence type="ECO:0000256" key="1">
    <source>
        <dbReference type="ARBA" id="ARBA00004651"/>
    </source>
</evidence>
<evidence type="ECO:0000256" key="7">
    <source>
        <dbReference type="SAM" id="Phobius"/>
    </source>
</evidence>
<keyword evidence="4 7" id="KW-0812">Transmembrane</keyword>
<dbReference type="GO" id="GO:0022857">
    <property type="term" value="F:transmembrane transporter activity"/>
    <property type="evidence" value="ECO:0007669"/>
    <property type="project" value="InterPro"/>
</dbReference>
<dbReference type="InterPro" id="IPR020846">
    <property type="entry name" value="MFS_dom"/>
</dbReference>